<gene>
    <name evidence="6" type="ORF">GCM10009759_14190</name>
</gene>
<accession>A0ABN2WEB8</accession>
<dbReference type="PANTHER" id="PTHR43272:SF33">
    <property type="entry name" value="AMP-BINDING DOMAIN-CONTAINING PROTEIN-RELATED"/>
    <property type="match status" value="1"/>
</dbReference>
<evidence type="ECO:0000256" key="3">
    <source>
        <dbReference type="ARBA" id="ARBA00024484"/>
    </source>
</evidence>
<dbReference type="SUPFAM" id="SSF56801">
    <property type="entry name" value="Acetyl-CoA synthetase-like"/>
    <property type="match status" value="1"/>
</dbReference>
<dbReference type="CDD" id="cd05907">
    <property type="entry name" value="VL_LC_FACS_like"/>
    <property type="match status" value="1"/>
</dbReference>
<comment type="caution">
    <text evidence="6">The sequence shown here is derived from an EMBL/GenBank/DDBJ whole genome shotgun (WGS) entry which is preliminary data.</text>
</comment>
<dbReference type="EMBL" id="BAAANS010000006">
    <property type="protein sequence ID" value="GAA2090531.1"/>
    <property type="molecule type" value="Genomic_DNA"/>
</dbReference>
<dbReference type="Gene3D" id="3.30.300.30">
    <property type="match status" value="1"/>
</dbReference>
<keyword evidence="7" id="KW-1185">Reference proteome</keyword>
<proteinExistence type="predicted"/>
<keyword evidence="2" id="KW-0067">ATP-binding</keyword>
<dbReference type="Proteomes" id="UP001500897">
    <property type="component" value="Unassembled WGS sequence"/>
</dbReference>
<dbReference type="InterPro" id="IPR045851">
    <property type="entry name" value="AMP-bd_C_sf"/>
</dbReference>
<feature type="domain" description="AMP-dependent synthetase/ligase" evidence="5">
    <location>
        <begin position="68"/>
        <end position="478"/>
    </location>
</feature>
<dbReference type="PANTHER" id="PTHR43272">
    <property type="entry name" value="LONG-CHAIN-FATTY-ACID--COA LIGASE"/>
    <property type="match status" value="1"/>
</dbReference>
<evidence type="ECO:0000259" key="5">
    <source>
        <dbReference type="Pfam" id="PF00501"/>
    </source>
</evidence>
<dbReference type="InterPro" id="IPR000873">
    <property type="entry name" value="AMP-dep_synth/lig_dom"/>
</dbReference>
<evidence type="ECO:0000313" key="7">
    <source>
        <dbReference type="Proteomes" id="UP001500897"/>
    </source>
</evidence>
<evidence type="ECO:0000256" key="4">
    <source>
        <dbReference type="SAM" id="MobiDB-lite"/>
    </source>
</evidence>
<protein>
    <submittedName>
        <fullName evidence="6">AMP-dependent synthetase/ligase</fullName>
    </submittedName>
</protein>
<feature type="region of interest" description="Disordered" evidence="4">
    <location>
        <begin position="1"/>
        <end position="63"/>
    </location>
</feature>
<comment type="catalytic activity">
    <reaction evidence="3">
        <text>a long-chain fatty acid + ATP + CoA = a long-chain fatty acyl-CoA + AMP + diphosphate</text>
        <dbReference type="Rhea" id="RHEA:15421"/>
        <dbReference type="ChEBI" id="CHEBI:30616"/>
        <dbReference type="ChEBI" id="CHEBI:33019"/>
        <dbReference type="ChEBI" id="CHEBI:57287"/>
        <dbReference type="ChEBI" id="CHEBI:57560"/>
        <dbReference type="ChEBI" id="CHEBI:83139"/>
        <dbReference type="ChEBI" id="CHEBI:456215"/>
        <dbReference type="EC" id="6.2.1.3"/>
    </reaction>
    <physiologicalReaction direction="left-to-right" evidence="3">
        <dbReference type="Rhea" id="RHEA:15422"/>
    </physiologicalReaction>
</comment>
<evidence type="ECO:0000256" key="2">
    <source>
        <dbReference type="ARBA" id="ARBA00022840"/>
    </source>
</evidence>
<dbReference type="InterPro" id="IPR042099">
    <property type="entry name" value="ANL_N_sf"/>
</dbReference>
<evidence type="ECO:0000313" key="6">
    <source>
        <dbReference type="EMBL" id="GAA2090531.1"/>
    </source>
</evidence>
<dbReference type="Pfam" id="PF23562">
    <property type="entry name" value="AMP-binding_C_3"/>
    <property type="match status" value="1"/>
</dbReference>
<evidence type="ECO:0000256" key="1">
    <source>
        <dbReference type="ARBA" id="ARBA00022741"/>
    </source>
</evidence>
<sequence>MSSDGDSGQRRADPVASPVPLRPCGPGAGTAPRTGAGAAGIGGTVREFSSPAPGTAPTGGLADSVFDRAERDPRLVQLSRAVDGGWEPVTAARFRDEVLALARGLLTRGVRYGDRVAVMSATRWEWTLFDYALWSVGAITVPVYPTASPDQVRWILAETAAVACVVEDEDQAMTVGAVCDALPELTGIWQLDRGCVAQLAADGAGVPDALVHRQRLGVTPDSLASVIYTSGATGRPKGCLLTHGNFASAADAVLHGWAEVFADTGGGQPSTLLFLPLAHVYGRLTQVAAVRGGIRIGHHAKVSADSLLPVLAAFGPTFLQAVPYVFEKIHRRAREAAEEAGRLELFEQAERVAVEWAAACERRAHRKGPGPSPALRLRHAAYERMVYQRIRAVLGGRVRAVMSGGSMLGRELALFFAGAGMTVYEGYGLTESSAAITGNPPRRPKFGTVGRPVPGSTVAIAEDGEVWVKGAGVFAGYLNHPRCSDEALCRGWLATGDLGELDEDGYLTLTGRKKEVIVTSSGKNLAPAVLEERVRAHPLIAQCLVVGDDRPYLAALITLDGAALAHWLRARGRPPLDVWEALTDPELHQEVQRAVGAANTTVSRAESIRAFRLLPREFSLEEGLLTPSLKIRRAAVAERYAQDIEELYAG</sequence>
<dbReference type="Pfam" id="PF00501">
    <property type="entry name" value="AMP-binding"/>
    <property type="match status" value="1"/>
</dbReference>
<name>A0ABN2WEB8_9ACTN</name>
<keyword evidence="1" id="KW-0547">Nucleotide-binding</keyword>
<dbReference type="Gene3D" id="3.40.50.12780">
    <property type="entry name" value="N-terminal domain of ligase-like"/>
    <property type="match status" value="1"/>
</dbReference>
<organism evidence="6 7">
    <name type="scientific">Kitasatospora saccharophila</name>
    <dbReference type="NCBI Taxonomy" id="407973"/>
    <lineage>
        <taxon>Bacteria</taxon>
        <taxon>Bacillati</taxon>
        <taxon>Actinomycetota</taxon>
        <taxon>Actinomycetes</taxon>
        <taxon>Kitasatosporales</taxon>
        <taxon>Streptomycetaceae</taxon>
        <taxon>Kitasatospora</taxon>
    </lineage>
</organism>
<reference evidence="6 7" key="1">
    <citation type="journal article" date="2019" name="Int. J. Syst. Evol. Microbiol.">
        <title>The Global Catalogue of Microorganisms (GCM) 10K type strain sequencing project: providing services to taxonomists for standard genome sequencing and annotation.</title>
        <authorList>
            <consortium name="The Broad Institute Genomics Platform"/>
            <consortium name="The Broad Institute Genome Sequencing Center for Infectious Disease"/>
            <person name="Wu L."/>
            <person name="Ma J."/>
        </authorList>
    </citation>
    <scope>NUCLEOTIDE SEQUENCE [LARGE SCALE GENOMIC DNA]</scope>
    <source>
        <strain evidence="6 7">JCM 14559</strain>
    </source>
</reference>